<evidence type="ECO:0000313" key="3">
    <source>
        <dbReference type="EMBL" id="KUG17272.1"/>
    </source>
</evidence>
<evidence type="ECO:0000259" key="2">
    <source>
        <dbReference type="Pfam" id="PF00582"/>
    </source>
</evidence>
<dbReference type="InterPro" id="IPR014729">
    <property type="entry name" value="Rossmann-like_a/b/a_fold"/>
</dbReference>
<sequence>MVDELKYHNDELIQEMVDMFEKVLFPTDFSKYSQKVLECVRELPGVNEVVLLHVIGPADPLARVWDPGGRIDESKVNLIEESKILSSRGLSVKTRTEAIMEGDIARVIQKVADEEKSSVIVMGARGKSVVEGIFLGNVAKNVLRYGNTNILLMRYKILEGRSGPSLEQFCSHPFSRILCPTDLSKPAEEAIAFIKRTKGVGEILLQHVVYRGETWREIEAQTEETTRKLNVIRDELEEARIKVKIHTSVGNPAEEIISLAEKENVSLIAMSSHGTGWLKQLGVGSTTYDVAKMGDRPVLVIRARAECMV</sequence>
<dbReference type="EMBL" id="LNQE01001453">
    <property type="protein sequence ID" value="KUG17272.1"/>
    <property type="molecule type" value="Genomic_DNA"/>
</dbReference>
<comment type="caution">
    <text evidence="3">The sequence shown here is derived from an EMBL/GenBank/DDBJ whole genome shotgun (WGS) entry which is preliminary data.</text>
</comment>
<dbReference type="PANTHER" id="PTHR46268:SF6">
    <property type="entry name" value="UNIVERSAL STRESS PROTEIN UP12"/>
    <property type="match status" value="1"/>
</dbReference>
<dbReference type="InterPro" id="IPR006015">
    <property type="entry name" value="Universal_stress_UspA"/>
</dbReference>
<dbReference type="Pfam" id="PF00582">
    <property type="entry name" value="Usp"/>
    <property type="match status" value="2"/>
</dbReference>
<dbReference type="Gene3D" id="3.40.50.620">
    <property type="entry name" value="HUPs"/>
    <property type="match status" value="2"/>
</dbReference>
<name>A0A0W8F8R3_9ZZZZ</name>
<organism evidence="3">
    <name type="scientific">hydrocarbon metagenome</name>
    <dbReference type="NCBI Taxonomy" id="938273"/>
    <lineage>
        <taxon>unclassified sequences</taxon>
        <taxon>metagenomes</taxon>
        <taxon>ecological metagenomes</taxon>
    </lineage>
</organism>
<dbReference type="SUPFAM" id="SSF52402">
    <property type="entry name" value="Adenine nucleotide alpha hydrolases-like"/>
    <property type="match status" value="2"/>
</dbReference>
<feature type="domain" description="UspA" evidence="2">
    <location>
        <begin position="19"/>
        <end position="152"/>
    </location>
</feature>
<reference evidence="3" key="1">
    <citation type="journal article" date="2015" name="Proc. Natl. Acad. Sci. U.S.A.">
        <title>Networks of energetic and metabolic interactions define dynamics in microbial communities.</title>
        <authorList>
            <person name="Embree M."/>
            <person name="Liu J.K."/>
            <person name="Al-Bassam M.M."/>
            <person name="Zengler K."/>
        </authorList>
    </citation>
    <scope>NUCLEOTIDE SEQUENCE</scope>
</reference>
<accession>A0A0W8F8R3</accession>
<comment type="similarity">
    <text evidence="1">Belongs to the universal stress protein A family.</text>
</comment>
<dbReference type="PRINTS" id="PR01438">
    <property type="entry name" value="UNVRSLSTRESS"/>
</dbReference>
<protein>
    <recommendedName>
        <fullName evidence="2">UspA domain-containing protein</fullName>
    </recommendedName>
</protein>
<feature type="domain" description="UspA" evidence="2">
    <location>
        <begin position="174"/>
        <end position="302"/>
    </location>
</feature>
<gene>
    <name evidence="3" type="ORF">ASZ90_013038</name>
</gene>
<dbReference type="InterPro" id="IPR006016">
    <property type="entry name" value="UspA"/>
</dbReference>
<evidence type="ECO:0000256" key="1">
    <source>
        <dbReference type="ARBA" id="ARBA00008791"/>
    </source>
</evidence>
<dbReference type="AlphaFoldDB" id="A0A0W8F8R3"/>
<proteinExistence type="inferred from homology"/>
<dbReference type="CDD" id="cd00293">
    <property type="entry name" value="USP-like"/>
    <property type="match status" value="2"/>
</dbReference>
<dbReference type="PANTHER" id="PTHR46268">
    <property type="entry name" value="STRESS RESPONSE PROTEIN NHAX"/>
    <property type="match status" value="1"/>
</dbReference>